<evidence type="ECO:0000313" key="2">
    <source>
        <dbReference type="Proteomes" id="UP000294513"/>
    </source>
</evidence>
<dbReference type="Proteomes" id="UP000294513">
    <property type="component" value="Unassembled WGS sequence"/>
</dbReference>
<reference evidence="1 2" key="1">
    <citation type="submission" date="2019-03" db="EMBL/GenBank/DDBJ databases">
        <title>Draft genome sequences of novel Actinobacteria.</title>
        <authorList>
            <person name="Sahin N."/>
            <person name="Ay H."/>
            <person name="Saygin H."/>
        </authorList>
    </citation>
    <scope>NUCLEOTIDE SEQUENCE [LARGE SCALE GENOMIC DNA]</scope>
    <source>
        <strain evidence="1 2">H3C3</strain>
    </source>
</reference>
<accession>A0A4R4ZPQ3</accession>
<proteinExistence type="predicted"/>
<evidence type="ECO:0000313" key="1">
    <source>
        <dbReference type="EMBL" id="TDD60911.1"/>
    </source>
</evidence>
<comment type="caution">
    <text evidence="1">The sequence shown here is derived from an EMBL/GenBank/DDBJ whole genome shotgun (WGS) entry which is preliminary data.</text>
</comment>
<gene>
    <name evidence="1" type="ORF">E1298_45730</name>
</gene>
<organism evidence="1 2">
    <name type="scientific">Actinomadura rubrisoli</name>
    <dbReference type="NCBI Taxonomy" id="2530368"/>
    <lineage>
        <taxon>Bacteria</taxon>
        <taxon>Bacillati</taxon>
        <taxon>Actinomycetota</taxon>
        <taxon>Actinomycetes</taxon>
        <taxon>Streptosporangiales</taxon>
        <taxon>Thermomonosporaceae</taxon>
        <taxon>Actinomadura</taxon>
    </lineage>
</organism>
<name>A0A4R4ZPQ3_9ACTN</name>
<protein>
    <submittedName>
        <fullName evidence="1">Uncharacterized protein</fullName>
    </submittedName>
</protein>
<sequence length="150" mass="16513">MPSTVRFVPDRVNLPYGVPVHLDIQPDGLIMVEVSRKMNLTDICAAFTWYGTRTMNSSLWSHRTAIGPLSVLYITDATLPRDKPVEYAGGDGPATVRIRAGLGLDEALGRLMPKLSAGVNEFWRLSLSRLDSRCRVCGMPLDEDGLCFAC</sequence>
<keyword evidence="2" id="KW-1185">Reference proteome</keyword>
<dbReference type="EMBL" id="SMKU01000589">
    <property type="protein sequence ID" value="TDD60911.1"/>
    <property type="molecule type" value="Genomic_DNA"/>
</dbReference>
<dbReference type="AlphaFoldDB" id="A0A4R4ZPQ3"/>